<dbReference type="KEGG" id="ccot:CCAX7_60880"/>
<name>A0A402CW41_9BACT</name>
<dbReference type="EMBL" id="AP025739">
    <property type="protein sequence ID" value="BDI34037.1"/>
    <property type="molecule type" value="Genomic_DNA"/>
</dbReference>
<proteinExistence type="predicted"/>
<accession>A0A402CW41</accession>
<gene>
    <name evidence="1" type="ORF">CCAX7_60880</name>
</gene>
<dbReference type="OrthoDB" id="275225at2"/>
<dbReference type="SUPFAM" id="SSF144020">
    <property type="entry name" value="FdhE-like"/>
    <property type="match status" value="1"/>
</dbReference>
<sequence>MEIADEYERDAEKNFLLRLRHTSQGTLHEATMTVEPATWHIFQTCRELMSEDERATAHYLAMLQYAYSFTVKRERIKGENRAKRLLQPAIEEMLKDGDSAFLARVKDRLLQKHGQKLLNLCPKCGALARTPQSRQCSKCLHSWHDA</sequence>
<dbReference type="Proteomes" id="UP000287394">
    <property type="component" value="Chromosome"/>
</dbReference>
<dbReference type="AlphaFoldDB" id="A0A402CW41"/>
<protein>
    <submittedName>
        <fullName evidence="1">Uncharacterized protein</fullName>
    </submittedName>
</protein>
<evidence type="ECO:0000313" key="2">
    <source>
        <dbReference type="Proteomes" id="UP000287394"/>
    </source>
</evidence>
<organism evidence="1 2">
    <name type="scientific">Capsulimonas corticalis</name>
    <dbReference type="NCBI Taxonomy" id="2219043"/>
    <lineage>
        <taxon>Bacteria</taxon>
        <taxon>Bacillati</taxon>
        <taxon>Armatimonadota</taxon>
        <taxon>Armatimonadia</taxon>
        <taxon>Capsulimonadales</taxon>
        <taxon>Capsulimonadaceae</taxon>
        <taxon>Capsulimonas</taxon>
    </lineage>
</organism>
<dbReference type="RefSeq" id="WP_119321590.1">
    <property type="nucleotide sequence ID" value="NZ_AP025739.1"/>
</dbReference>
<keyword evidence="2" id="KW-1185">Reference proteome</keyword>
<evidence type="ECO:0000313" key="1">
    <source>
        <dbReference type="EMBL" id="BDI34037.1"/>
    </source>
</evidence>
<reference evidence="1 2" key="1">
    <citation type="journal article" date="2019" name="Int. J. Syst. Evol. Microbiol.">
        <title>Capsulimonas corticalis gen. nov., sp. nov., an aerobic capsulated bacterium, of a novel bacterial order, Capsulimonadales ord. nov., of the class Armatimonadia of the phylum Armatimonadetes.</title>
        <authorList>
            <person name="Li J."/>
            <person name="Kudo C."/>
            <person name="Tonouchi A."/>
        </authorList>
    </citation>
    <scope>NUCLEOTIDE SEQUENCE [LARGE SCALE GENOMIC DNA]</scope>
    <source>
        <strain evidence="1 2">AX-7</strain>
    </source>
</reference>
<dbReference type="InterPro" id="IPR024064">
    <property type="entry name" value="FdhE-like_sf"/>
</dbReference>